<accession>A0ABW0G0J0</accession>
<dbReference type="InterPro" id="IPR013858">
    <property type="entry name" value="Peptidase_M10B_C"/>
</dbReference>
<gene>
    <name evidence="11" type="ORF">ACFPMG_04925</name>
</gene>
<evidence type="ECO:0000256" key="3">
    <source>
        <dbReference type="ARBA" id="ARBA00009490"/>
    </source>
</evidence>
<evidence type="ECO:0000256" key="1">
    <source>
        <dbReference type="ARBA" id="ARBA00001913"/>
    </source>
</evidence>
<dbReference type="PANTHER" id="PTHR38340">
    <property type="entry name" value="S-LAYER PROTEIN"/>
    <property type="match status" value="1"/>
</dbReference>
<name>A0ABW0G0J0_9PROT</name>
<dbReference type="SUPFAM" id="SSF51120">
    <property type="entry name" value="beta-Roll"/>
    <property type="match status" value="2"/>
</dbReference>
<keyword evidence="4" id="KW-0964">Secreted</keyword>
<dbReference type="Pfam" id="PF08548">
    <property type="entry name" value="Peptidase_M10_C"/>
    <property type="match status" value="1"/>
</dbReference>
<dbReference type="CDD" id="cd04277">
    <property type="entry name" value="ZnMc_serralysin_like"/>
    <property type="match status" value="1"/>
</dbReference>
<dbReference type="Gene3D" id="2.150.10.10">
    <property type="entry name" value="Serralysin-like metalloprotease, C-terminal"/>
    <property type="match status" value="1"/>
</dbReference>
<dbReference type="Gene3D" id="3.40.390.10">
    <property type="entry name" value="Collagenase (Catalytic Domain)"/>
    <property type="match status" value="1"/>
</dbReference>
<evidence type="ECO:0000256" key="8">
    <source>
        <dbReference type="ARBA" id="ARBA00022801"/>
    </source>
</evidence>
<dbReference type="InterPro" id="IPR018511">
    <property type="entry name" value="Hemolysin-typ_Ca-bd_CS"/>
</dbReference>
<dbReference type="InterPro" id="IPR050557">
    <property type="entry name" value="RTX_toxin/Mannuronan_C5-epim"/>
</dbReference>
<dbReference type="PROSITE" id="PS00330">
    <property type="entry name" value="HEMOLYSIN_CALCIUM"/>
    <property type="match status" value="2"/>
</dbReference>
<comment type="similarity">
    <text evidence="3">Belongs to the peptidase M10B family.</text>
</comment>
<dbReference type="InterPro" id="IPR011049">
    <property type="entry name" value="Serralysin-like_metalloprot_C"/>
</dbReference>
<dbReference type="EMBL" id="JBHSLC010000006">
    <property type="protein sequence ID" value="MFC5354344.1"/>
    <property type="molecule type" value="Genomic_DNA"/>
</dbReference>
<dbReference type="Proteomes" id="UP001596166">
    <property type="component" value="Unassembled WGS sequence"/>
</dbReference>
<evidence type="ECO:0000313" key="11">
    <source>
        <dbReference type="EMBL" id="MFC5354344.1"/>
    </source>
</evidence>
<evidence type="ECO:0000256" key="9">
    <source>
        <dbReference type="ARBA" id="ARBA00022833"/>
    </source>
</evidence>
<dbReference type="InterPro" id="IPR034033">
    <property type="entry name" value="Serralysin-like"/>
</dbReference>
<evidence type="ECO:0000256" key="7">
    <source>
        <dbReference type="ARBA" id="ARBA00022737"/>
    </source>
</evidence>
<dbReference type="InterPro" id="IPR006026">
    <property type="entry name" value="Peptidase_Metallo"/>
</dbReference>
<keyword evidence="6" id="KW-0479">Metal-binding</keyword>
<comment type="caution">
    <text evidence="11">The sequence shown here is derived from an EMBL/GenBank/DDBJ whole genome shotgun (WGS) entry which is preliminary data.</text>
</comment>
<protein>
    <submittedName>
        <fullName evidence="11">M10 family metallopeptidase</fullName>
    </submittedName>
</protein>
<evidence type="ECO:0000256" key="6">
    <source>
        <dbReference type="ARBA" id="ARBA00022723"/>
    </source>
</evidence>
<proteinExistence type="inferred from homology"/>
<keyword evidence="12" id="KW-1185">Reference proteome</keyword>
<dbReference type="SMART" id="SM00235">
    <property type="entry name" value="ZnMc"/>
    <property type="match status" value="1"/>
</dbReference>
<evidence type="ECO:0000313" key="12">
    <source>
        <dbReference type="Proteomes" id="UP001596166"/>
    </source>
</evidence>
<evidence type="ECO:0000259" key="10">
    <source>
        <dbReference type="SMART" id="SM00235"/>
    </source>
</evidence>
<dbReference type="InterPro" id="IPR001343">
    <property type="entry name" value="Hemolysn_Ca-bd"/>
</dbReference>
<dbReference type="InterPro" id="IPR001818">
    <property type="entry name" value="Pept_M10_metallopeptidase"/>
</dbReference>
<keyword evidence="8" id="KW-0378">Hydrolase</keyword>
<comment type="subcellular location">
    <subcellularLocation>
        <location evidence="2">Secreted</location>
    </subcellularLocation>
</comment>
<comment type="cofactor">
    <cofactor evidence="1">
        <name>Ca(2+)</name>
        <dbReference type="ChEBI" id="CHEBI:29108"/>
    </cofactor>
</comment>
<feature type="domain" description="Peptidase metallopeptidase" evidence="10">
    <location>
        <begin position="5"/>
        <end position="160"/>
    </location>
</feature>
<evidence type="ECO:0000256" key="2">
    <source>
        <dbReference type="ARBA" id="ARBA00004613"/>
    </source>
</evidence>
<dbReference type="SUPFAM" id="SSF55486">
    <property type="entry name" value="Metalloproteases ('zincins'), catalytic domain"/>
    <property type="match status" value="1"/>
</dbReference>
<evidence type="ECO:0000256" key="4">
    <source>
        <dbReference type="ARBA" id="ARBA00022525"/>
    </source>
</evidence>
<keyword evidence="9" id="KW-0862">Zinc</keyword>
<dbReference type="PANTHER" id="PTHR38340:SF1">
    <property type="entry name" value="S-LAYER PROTEIN"/>
    <property type="match status" value="1"/>
</dbReference>
<keyword evidence="7" id="KW-0677">Repeat</keyword>
<organism evidence="11 12">
    <name type="scientific">Azospirillum himalayense</name>
    <dbReference type="NCBI Taxonomy" id="654847"/>
    <lineage>
        <taxon>Bacteria</taxon>
        <taxon>Pseudomonadati</taxon>
        <taxon>Pseudomonadota</taxon>
        <taxon>Alphaproteobacteria</taxon>
        <taxon>Rhodospirillales</taxon>
        <taxon>Azospirillaceae</taxon>
        <taxon>Azospirillum</taxon>
    </lineage>
</organism>
<evidence type="ECO:0000256" key="5">
    <source>
        <dbReference type="ARBA" id="ARBA00022670"/>
    </source>
</evidence>
<sequence>MSPETSVYYSGYQTKDPGSAWALSATAQDAIRKALATWSAVANITCVEVPDTEASCGDLRFGGSAVPQTAYAILPTSQMPEDGDVWFGSSFSDPTLSWAPGTYEYMTAMHEIGHALGLKHTHDAFGTFPSAPLEIDSQLYSVMSYRSGIGDSLQQGYWQSRFPETPMLNDVLAMQALYGANTTTNSGNTVYSWAPGQKIFEVIWDAGGHDTISWANQTSAARIDLNPGTYSNLGPGWLAGFRLQEQTLAIAHDSWIENAVGGAGNDVLIGNELDNSLSGGAGNDTLSGGAGNDTLDGGPGVDTALFRGARADYRIVHTAPGELSVEGPDGSDTLRGIERLSFDDAVVAPAFNVRPDTVVNTFFSVMDTASGQKVLQEASAYDGPFAPLRWQWIGTDQNEIVGGGDSNDLINAGGGSDVILGGGGDDVLDGGTGSNILLGGSGQDIFFVDGRSGEPVWTIVGDLEAGETVAVWGWREGVSTTTWKDMDGPDGYRGATAHIDLNGDSRFDISLTLSGHSVASMNAMPGMAGDIGFLSVWLSA</sequence>
<dbReference type="RefSeq" id="WP_376994088.1">
    <property type="nucleotide sequence ID" value="NZ_JBHSLC010000006.1"/>
</dbReference>
<dbReference type="Pfam" id="PF00413">
    <property type="entry name" value="Peptidase_M10"/>
    <property type="match status" value="1"/>
</dbReference>
<keyword evidence="5" id="KW-0645">Protease</keyword>
<reference evidence="12" key="1">
    <citation type="journal article" date="2019" name="Int. J. Syst. Evol. Microbiol.">
        <title>The Global Catalogue of Microorganisms (GCM) 10K type strain sequencing project: providing services to taxonomists for standard genome sequencing and annotation.</title>
        <authorList>
            <consortium name="The Broad Institute Genomics Platform"/>
            <consortium name="The Broad Institute Genome Sequencing Center for Infectious Disease"/>
            <person name="Wu L."/>
            <person name="Ma J."/>
        </authorList>
    </citation>
    <scope>NUCLEOTIDE SEQUENCE [LARGE SCALE GENOMIC DNA]</scope>
    <source>
        <strain evidence="12">CCUG 58760</strain>
    </source>
</reference>
<dbReference type="PRINTS" id="PR00313">
    <property type="entry name" value="CABNDNGRPT"/>
</dbReference>
<dbReference type="Pfam" id="PF00353">
    <property type="entry name" value="HemolysinCabind"/>
    <property type="match status" value="2"/>
</dbReference>
<dbReference type="InterPro" id="IPR024079">
    <property type="entry name" value="MetalloPept_cat_dom_sf"/>
</dbReference>